<dbReference type="Gene3D" id="3.40.50.300">
    <property type="entry name" value="P-loop containing nucleotide triphosphate hydrolases"/>
    <property type="match status" value="1"/>
</dbReference>
<comment type="similarity">
    <text evidence="1">Belongs to the GSP E family.</text>
</comment>
<dbReference type="RefSeq" id="WP_211311823.1">
    <property type="nucleotide sequence ID" value="NZ_BAAABL010000021.1"/>
</dbReference>
<evidence type="ECO:0000256" key="1">
    <source>
        <dbReference type="ARBA" id="ARBA00006611"/>
    </source>
</evidence>
<dbReference type="Gene3D" id="3.30.450.380">
    <property type="match status" value="1"/>
</dbReference>
<dbReference type="GO" id="GO:0016887">
    <property type="term" value="F:ATP hydrolysis activity"/>
    <property type="evidence" value="ECO:0007669"/>
    <property type="project" value="InterPro"/>
</dbReference>
<evidence type="ECO:0000259" key="2">
    <source>
        <dbReference type="Pfam" id="PF00437"/>
    </source>
</evidence>
<dbReference type="EMBL" id="BAAABL010000021">
    <property type="protein sequence ID" value="GAA0293135.1"/>
    <property type="molecule type" value="Genomic_DNA"/>
</dbReference>
<organism evidence="3 4">
    <name type="scientific">Halarchaeum salinum</name>
    <dbReference type="NCBI Taxonomy" id="489912"/>
    <lineage>
        <taxon>Archaea</taxon>
        <taxon>Methanobacteriati</taxon>
        <taxon>Methanobacteriota</taxon>
        <taxon>Stenosarchaea group</taxon>
        <taxon>Halobacteria</taxon>
        <taxon>Halobacteriales</taxon>
        <taxon>Halobacteriaceae</taxon>
    </lineage>
</organism>
<dbReference type="InterPro" id="IPR050921">
    <property type="entry name" value="T4SS_GSP_E_ATPase"/>
</dbReference>
<sequence length="597" mass="62426">MTLTDFLPSRGDAPAACACVPDYADRRLDVSADDCPGRGDLAAHPFCRETVVRALDGRDTDAIRVTADGLERRYGPDAVALLVAAGEFAARIARLDPQLASHAWRDPRATAREATGRAGTVASLAAETGLADALDVAPERAFAAYRGPALALAHVDPVPSADATLLDTREVAPDTTARRYDCPNALPIYHLVPADATLDATDHRALDAAVERLVAADAPRPDRAIAAVVDDPTRVAPLARVLRKHTRGYGVLDDLFADERVSDVFAPAPADSTPLYVRCDGERHRTNIRLTAGGAAALASRFRAGSGRAFSSADPTLDAVAEDVAGRRVRVAGVTGPASDGPGFAFRAHGGDIWTLARLVAGGTLPPDAAALCSLAVERGAAGLVAGARGAGKTTLLSALLTELPRDVRTVVVEDTPELPVAALQRDGRDVQGLRTDLDGDGLSPDDALRTALRLGEGALVVGEVRGTEAGTLYEAMRIGAHVSAVLGTIHGEDGAAVRERVVSDLGVPPSAFDATDVVVSAGRLDGAHRVLRIEEYHDGEFHALYALDGTSLRATPRLRESALLASLARPGEPLADVYAALDAREREIAERAATRS</sequence>
<keyword evidence="4" id="KW-1185">Reference proteome</keyword>
<evidence type="ECO:0000313" key="3">
    <source>
        <dbReference type="EMBL" id="GAA0293135.1"/>
    </source>
</evidence>
<proteinExistence type="inferred from homology"/>
<dbReference type="InterPro" id="IPR001482">
    <property type="entry name" value="T2SS/T4SS_dom"/>
</dbReference>
<gene>
    <name evidence="3" type="ORF">GCM10009066_04640</name>
</gene>
<dbReference type="SUPFAM" id="SSF52540">
    <property type="entry name" value="P-loop containing nucleoside triphosphate hydrolases"/>
    <property type="match status" value="1"/>
</dbReference>
<feature type="domain" description="Bacterial type II secretion system protein E" evidence="2">
    <location>
        <begin position="261"/>
        <end position="525"/>
    </location>
</feature>
<name>A0AAV3S405_9EURY</name>
<dbReference type="AlphaFoldDB" id="A0AAV3S405"/>
<protein>
    <recommendedName>
        <fullName evidence="2">Bacterial type II secretion system protein E domain-containing protein</fullName>
    </recommendedName>
</protein>
<dbReference type="InterPro" id="IPR027417">
    <property type="entry name" value="P-loop_NTPase"/>
</dbReference>
<reference evidence="3 4" key="1">
    <citation type="journal article" date="2019" name="Int. J. Syst. Evol. Microbiol.">
        <title>The Global Catalogue of Microorganisms (GCM) 10K type strain sequencing project: providing services to taxonomists for standard genome sequencing and annotation.</title>
        <authorList>
            <consortium name="The Broad Institute Genomics Platform"/>
            <consortium name="The Broad Institute Genome Sequencing Center for Infectious Disease"/>
            <person name="Wu L."/>
            <person name="Ma J."/>
        </authorList>
    </citation>
    <scope>NUCLEOTIDE SEQUENCE [LARGE SCALE GENOMIC DNA]</scope>
    <source>
        <strain evidence="3 4">JCM 16330</strain>
    </source>
</reference>
<comment type="caution">
    <text evidence="3">The sequence shown here is derived from an EMBL/GenBank/DDBJ whole genome shotgun (WGS) entry which is preliminary data.</text>
</comment>
<dbReference type="Pfam" id="PF00437">
    <property type="entry name" value="T2SSE"/>
    <property type="match status" value="1"/>
</dbReference>
<accession>A0AAV3S405</accession>
<evidence type="ECO:0000313" key="4">
    <source>
        <dbReference type="Proteomes" id="UP001500837"/>
    </source>
</evidence>
<dbReference type="PANTHER" id="PTHR30486:SF6">
    <property type="entry name" value="TYPE IV PILUS RETRACTATION ATPASE PILT"/>
    <property type="match status" value="1"/>
</dbReference>
<dbReference type="PANTHER" id="PTHR30486">
    <property type="entry name" value="TWITCHING MOTILITY PROTEIN PILT"/>
    <property type="match status" value="1"/>
</dbReference>
<dbReference type="Proteomes" id="UP001500837">
    <property type="component" value="Unassembled WGS sequence"/>
</dbReference>